<evidence type="ECO:0000313" key="3">
    <source>
        <dbReference type="Proteomes" id="UP001608902"/>
    </source>
</evidence>
<evidence type="ECO:0008006" key="4">
    <source>
        <dbReference type="Google" id="ProtNLM"/>
    </source>
</evidence>
<comment type="caution">
    <text evidence="2">The sequence shown here is derived from an EMBL/GenBank/DDBJ whole genome shotgun (WGS) entry which is preliminary data.</text>
</comment>
<gene>
    <name evidence="2" type="ORF">AB6A40_009839</name>
</gene>
<dbReference type="Proteomes" id="UP001608902">
    <property type="component" value="Unassembled WGS sequence"/>
</dbReference>
<proteinExistence type="predicted"/>
<dbReference type="AlphaFoldDB" id="A0ABD6F292"/>
<evidence type="ECO:0000256" key="1">
    <source>
        <dbReference type="SAM" id="SignalP"/>
    </source>
</evidence>
<keyword evidence="1" id="KW-0732">Signal</keyword>
<keyword evidence="3" id="KW-1185">Reference proteome</keyword>
<accession>A0ABD6F292</accession>
<evidence type="ECO:0000313" key="2">
    <source>
        <dbReference type="EMBL" id="MFH4983130.1"/>
    </source>
</evidence>
<reference evidence="2 3" key="1">
    <citation type="submission" date="2024-08" db="EMBL/GenBank/DDBJ databases">
        <title>Gnathostoma spinigerum genome.</title>
        <authorList>
            <person name="Gonzalez-Bertolin B."/>
            <person name="Monzon S."/>
            <person name="Zaballos A."/>
            <person name="Jimenez P."/>
            <person name="Dekumyoy P."/>
            <person name="Varona S."/>
            <person name="Cuesta I."/>
            <person name="Sumanam S."/>
            <person name="Adisakwattana P."/>
            <person name="Gasser R.B."/>
            <person name="Hernandez-Gonzalez A."/>
            <person name="Young N.D."/>
            <person name="Perteguer M.J."/>
        </authorList>
    </citation>
    <scope>NUCLEOTIDE SEQUENCE [LARGE SCALE GENOMIC DNA]</scope>
    <source>
        <strain evidence="2">AL3</strain>
        <tissue evidence="2">Liver</tissue>
    </source>
</reference>
<sequence>MKMHFIQFVLGCILFDVAHTLRRVHIALMDHKIRELSLTSNKPSKSDTTYRSPIGKNFDKVISEKWPVSKYS</sequence>
<organism evidence="2 3">
    <name type="scientific">Gnathostoma spinigerum</name>
    <dbReference type="NCBI Taxonomy" id="75299"/>
    <lineage>
        <taxon>Eukaryota</taxon>
        <taxon>Metazoa</taxon>
        <taxon>Ecdysozoa</taxon>
        <taxon>Nematoda</taxon>
        <taxon>Chromadorea</taxon>
        <taxon>Rhabditida</taxon>
        <taxon>Spirurina</taxon>
        <taxon>Gnathostomatomorpha</taxon>
        <taxon>Gnathostomatoidea</taxon>
        <taxon>Gnathostomatidae</taxon>
        <taxon>Gnathostoma</taxon>
    </lineage>
</organism>
<protein>
    <recommendedName>
        <fullName evidence="4">Secreted protein</fullName>
    </recommendedName>
</protein>
<feature type="signal peptide" evidence="1">
    <location>
        <begin position="1"/>
        <end position="20"/>
    </location>
</feature>
<feature type="chain" id="PRO_5044839276" description="Secreted protein" evidence="1">
    <location>
        <begin position="21"/>
        <end position="72"/>
    </location>
</feature>
<name>A0ABD6F292_9BILA</name>
<dbReference type="EMBL" id="JBGFUD010011181">
    <property type="protein sequence ID" value="MFH4983130.1"/>
    <property type="molecule type" value="Genomic_DNA"/>
</dbReference>